<proteinExistence type="predicted"/>
<evidence type="ECO:0000313" key="1">
    <source>
        <dbReference type="EMBL" id="KRK37726.1"/>
    </source>
</evidence>
<name>A0A0R1GUU0_9LACO</name>
<dbReference type="AlphaFoldDB" id="A0A0R1GUU0"/>
<accession>A0A0R1GUU0</accession>
<gene>
    <name evidence="1" type="ORF">FC62_GL001056</name>
</gene>
<reference evidence="1 2" key="1">
    <citation type="journal article" date="2015" name="Genome Announc.">
        <title>Expanding the biotechnology potential of lactobacilli through comparative genomics of 213 strains and associated genera.</title>
        <authorList>
            <person name="Sun Z."/>
            <person name="Harris H.M."/>
            <person name="McCann A."/>
            <person name="Guo C."/>
            <person name="Argimon S."/>
            <person name="Zhang W."/>
            <person name="Yang X."/>
            <person name="Jeffery I.B."/>
            <person name="Cooney J.C."/>
            <person name="Kagawa T.F."/>
            <person name="Liu W."/>
            <person name="Song Y."/>
            <person name="Salvetti E."/>
            <person name="Wrobel A."/>
            <person name="Rasinkangas P."/>
            <person name="Parkhill J."/>
            <person name="Rea M.C."/>
            <person name="O'Sullivan O."/>
            <person name="Ritari J."/>
            <person name="Douillard F.P."/>
            <person name="Paul Ross R."/>
            <person name="Yang R."/>
            <person name="Briner A.E."/>
            <person name="Felis G.E."/>
            <person name="de Vos W.M."/>
            <person name="Barrangou R."/>
            <person name="Klaenhammer T.R."/>
            <person name="Caufield P.W."/>
            <person name="Cui Y."/>
            <person name="Zhang H."/>
            <person name="O'Toole P.W."/>
        </authorList>
    </citation>
    <scope>NUCLEOTIDE SEQUENCE [LARGE SCALE GENOMIC DNA]</scope>
    <source>
        <strain evidence="1 2">DSM 20534</strain>
    </source>
</reference>
<comment type="caution">
    <text evidence="1">The sequence shown here is derived from an EMBL/GenBank/DDBJ whole genome shotgun (WGS) entry which is preliminary data.</text>
</comment>
<dbReference type="EMBL" id="AZCV01000003">
    <property type="protein sequence ID" value="KRK37726.1"/>
    <property type="molecule type" value="Genomic_DNA"/>
</dbReference>
<dbReference type="PATRIC" id="fig|1423722.3.peg.1078"/>
<dbReference type="RefSeq" id="WP_056947185.1">
    <property type="nucleotide sequence ID" value="NZ_AZCV01000003.1"/>
</dbReference>
<organism evidence="1 2">
    <name type="scientific">Amylolactobacillus amylotrophicus DSM 20534</name>
    <dbReference type="NCBI Taxonomy" id="1423722"/>
    <lineage>
        <taxon>Bacteria</taxon>
        <taxon>Bacillati</taxon>
        <taxon>Bacillota</taxon>
        <taxon>Bacilli</taxon>
        <taxon>Lactobacillales</taxon>
        <taxon>Lactobacillaceae</taxon>
        <taxon>Amylolactobacillus</taxon>
    </lineage>
</organism>
<keyword evidence="2" id="KW-1185">Reference proteome</keyword>
<evidence type="ECO:0000313" key="2">
    <source>
        <dbReference type="Proteomes" id="UP000050909"/>
    </source>
</evidence>
<sequence>MNIFDVLNLFKSKIEDLNPINKKYLISRGNQNGFEDLVPEIAETIKTEISDTTIFDYKVHLGHHFPDMDLIVNGDCFGLELKSRSNGSWDTNGNSVFESITDEDYQDIFLLFGSKEPGKDHLLVRFDYYWKVTSAINVTHSPRFKINMDTNESVFKDAQEYYQLRDKTEMEKVAFLQNYLKEHTTGTKWFVPQDSSSESIKPTSLNLLPQNIQNQVKAEVLVLFPQDLITSKKANYARAHEFIITNHFYYSSSFRDFFSAGGKWEKNNVEFPQSVGTFHSLGPEIRYILNNSNSEFQKLAYESWNTLELPLNKTSFFDDYCKVVDLIGRVNFYPELQESRIQKLSNLL</sequence>
<protein>
    <submittedName>
        <fullName evidence="1">Uncharacterized protein</fullName>
    </submittedName>
</protein>
<dbReference type="Proteomes" id="UP000050909">
    <property type="component" value="Unassembled WGS sequence"/>
</dbReference>